<evidence type="ECO:0000313" key="2">
    <source>
        <dbReference type="Proteomes" id="UP001150941"/>
    </source>
</evidence>
<dbReference type="Proteomes" id="UP001150941">
    <property type="component" value="Unassembled WGS sequence"/>
</dbReference>
<dbReference type="OrthoDB" id="2593732at2759"/>
<accession>A0A9W9TNL2</accession>
<reference evidence="1" key="1">
    <citation type="submission" date="2022-11" db="EMBL/GenBank/DDBJ databases">
        <authorList>
            <person name="Petersen C."/>
        </authorList>
    </citation>
    <scope>NUCLEOTIDE SEQUENCE</scope>
    <source>
        <strain evidence="1">IBT 19713</strain>
    </source>
</reference>
<dbReference type="PANTHER" id="PTHR47256">
    <property type="entry name" value="ZN(II)2CYS6 TRANSCRIPTION FACTOR (EUROFUNG)-RELATED"/>
    <property type="match status" value="1"/>
</dbReference>
<name>A0A9W9TNL2_9EURO</name>
<dbReference type="EMBL" id="JAPQKS010000004">
    <property type="protein sequence ID" value="KAJ5232882.1"/>
    <property type="molecule type" value="Genomic_DNA"/>
</dbReference>
<protein>
    <submittedName>
        <fullName evidence="1">C6 transcription factor</fullName>
    </submittedName>
</protein>
<evidence type="ECO:0000313" key="1">
    <source>
        <dbReference type="EMBL" id="KAJ5232882.1"/>
    </source>
</evidence>
<organism evidence="1 2">
    <name type="scientific">Penicillium chermesinum</name>
    <dbReference type="NCBI Taxonomy" id="63820"/>
    <lineage>
        <taxon>Eukaryota</taxon>
        <taxon>Fungi</taxon>
        <taxon>Dikarya</taxon>
        <taxon>Ascomycota</taxon>
        <taxon>Pezizomycotina</taxon>
        <taxon>Eurotiomycetes</taxon>
        <taxon>Eurotiomycetidae</taxon>
        <taxon>Eurotiales</taxon>
        <taxon>Aspergillaceae</taxon>
        <taxon>Penicillium</taxon>
    </lineage>
</organism>
<dbReference type="RefSeq" id="XP_058330874.1">
    <property type="nucleotide sequence ID" value="XM_058475134.1"/>
</dbReference>
<reference evidence="1" key="2">
    <citation type="journal article" date="2023" name="IMA Fungus">
        <title>Comparative genomic study of the Penicillium genus elucidates a diverse pangenome and 15 lateral gene transfer events.</title>
        <authorList>
            <person name="Petersen C."/>
            <person name="Sorensen T."/>
            <person name="Nielsen M.R."/>
            <person name="Sondergaard T.E."/>
            <person name="Sorensen J.L."/>
            <person name="Fitzpatrick D.A."/>
            <person name="Frisvad J.C."/>
            <person name="Nielsen K.L."/>
        </authorList>
    </citation>
    <scope>NUCLEOTIDE SEQUENCE</scope>
    <source>
        <strain evidence="1">IBT 19713</strain>
    </source>
</reference>
<dbReference type="AlphaFoldDB" id="A0A9W9TNL2"/>
<proteinExistence type="predicted"/>
<dbReference type="InterPro" id="IPR053187">
    <property type="entry name" value="Notoamide_regulator"/>
</dbReference>
<dbReference type="CDD" id="cd12148">
    <property type="entry name" value="fungal_TF_MHR"/>
    <property type="match status" value="1"/>
</dbReference>
<dbReference type="GeneID" id="83202437"/>
<gene>
    <name evidence="1" type="ORF">N7468_005838</name>
</gene>
<comment type="caution">
    <text evidence="1">The sequence shown here is derived from an EMBL/GenBank/DDBJ whole genome shotgun (WGS) entry which is preliminary data.</text>
</comment>
<sequence>MRRVRSITAWGLFNLNIQISMKFQKIAQLPPPAFAVLGEDGRDYEWKPYPHSIHLTYPRQLARLPQVRQGLAELSCIMVKFQETLHSEGSLRGSASNAEAGCSIDSLPHELQRWLEQWPSASTIKKEKEIMPQLLVPRIQCLDLSMAILELLIERDQKGLAQQLQQTWHMQAEDMAQCLALHRSSYGLKHIPGQLGDVVISAALRVVFQQQDSDEAKHLFTELCRFGVALAQRFRPASQAIHKILVLVNGSATAFPGELKDILSGLETRDE</sequence>
<dbReference type="PANTHER" id="PTHR47256:SF10">
    <property type="entry name" value="ZN(II)2CYS6 TRANSCRIPTION FACTOR (EUROFUNG)"/>
    <property type="match status" value="1"/>
</dbReference>
<keyword evidence="2" id="KW-1185">Reference proteome</keyword>